<dbReference type="InterPro" id="IPR001279">
    <property type="entry name" value="Metallo-B-lactamas"/>
</dbReference>
<gene>
    <name evidence="7" type="ORF">GCM10009105_36330</name>
</gene>
<dbReference type="Gene3D" id="3.60.15.10">
    <property type="entry name" value="Ribonuclease Z/Hydroxyacylglutathione hydrolase-like"/>
    <property type="match status" value="1"/>
</dbReference>
<name>A0ABN1IYF3_9GAMM</name>
<evidence type="ECO:0000256" key="2">
    <source>
        <dbReference type="ARBA" id="ARBA00022723"/>
    </source>
</evidence>
<proteinExistence type="inferred from homology"/>
<keyword evidence="2" id="KW-0479">Metal-binding</keyword>
<dbReference type="EMBL" id="BAAAEU010000027">
    <property type="protein sequence ID" value="GAA0723954.1"/>
    <property type="molecule type" value="Genomic_DNA"/>
</dbReference>
<keyword evidence="8" id="KW-1185">Reference proteome</keyword>
<dbReference type="PANTHER" id="PTHR42978">
    <property type="entry name" value="QUORUM-QUENCHING LACTONASE YTNP-RELATED-RELATED"/>
    <property type="match status" value="1"/>
</dbReference>
<feature type="signal peptide" evidence="5">
    <location>
        <begin position="1"/>
        <end position="25"/>
    </location>
</feature>
<feature type="chain" id="PRO_5046451487" evidence="5">
    <location>
        <begin position="26"/>
        <end position="288"/>
    </location>
</feature>
<evidence type="ECO:0000256" key="4">
    <source>
        <dbReference type="ARBA" id="ARBA00022833"/>
    </source>
</evidence>
<keyword evidence="4" id="KW-0862">Zinc</keyword>
<dbReference type="CDD" id="cd07729">
    <property type="entry name" value="AHL_lactonase_MBL-fold"/>
    <property type="match status" value="1"/>
</dbReference>
<accession>A0ABN1IYF3</accession>
<dbReference type="Proteomes" id="UP001501523">
    <property type="component" value="Unassembled WGS sequence"/>
</dbReference>
<dbReference type="Pfam" id="PF00753">
    <property type="entry name" value="Lactamase_B"/>
    <property type="match status" value="1"/>
</dbReference>
<reference evidence="7 8" key="1">
    <citation type="journal article" date="2019" name="Int. J. Syst. Evol. Microbiol.">
        <title>The Global Catalogue of Microorganisms (GCM) 10K type strain sequencing project: providing services to taxonomists for standard genome sequencing and annotation.</title>
        <authorList>
            <consortium name="The Broad Institute Genomics Platform"/>
            <consortium name="The Broad Institute Genome Sequencing Center for Infectious Disease"/>
            <person name="Wu L."/>
            <person name="Ma J."/>
        </authorList>
    </citation>
    <scope>NUCLEOTIDE SEQUENCE [LARGE SCALE GENOMIC DNA]</scope>
    <source>
        <strain evidence="7 8">JCM 15421</strain>
    </source>
</reference>
<evidence type="ECO:0000256" key="3">
    <source>
        <dbReference type="ARBA" id="ARBA00022801"/>
    </source>
</evidence>
<dbReference type="RefSeq" id="WP_343793850.1">
    <property type="nucleotide sequence ID" value="NZ_BAAAEU010000027.1"/>
</dbReference>
<keyword evidence="3" id="KW-0378">Hydrolase</keyword>
<dbReference type="PANTHER" id="PTHR42978:SF3">
    <property type="entry name" value="BLR3078 PROTEIN"/>
    <property type="match status" value="1"/>
</dbReference>
<comment type="similarity">
    <text evidence="1">Belongs to the metallo-beta-lactamase superfamily.</text>
</comment>
<evidence type="ECO:0000259" key="6">
    <source>
        <dbReference type="SMART" id="SM00849"/>
    </source>
</evidence>
<evidence type="ECO:0000313" key="8">
    <source>
        <dbReference type="Proteomes" id="UP001501523"/>
    </source>
</evidence>
<protein>
    <submittedName>
        <fullName evidence="7">N-acyl homoserine lactonase family protein</fullName>
    </submittedName>
</protein>
<sequence length="288" mass="31292">MLDLTSKGLALSLASMLLAAPLAHATSATQGAKNEVRLYTLDCGHATFKDFGEFADTGEYDGKPGEIADPCFVIRHPKGILLWDTGLGDKFAANTDGAEPEPGVHVTVPVTLLDQLKTLDLAPADVTYVAFSHFHFDHTGNANEFPGSTWILNKAELNSALANPPPFGVSPDNISAYKTAKTQMIDGDYDVFGDGSVRILKAQGHTPGHQVLEVRLKKTGVVILSGDLYHSRANREFARVPRFNVSRADTLASINRVERIVKNTKARFVVQHDPEDFKALPKIPAYLD</sequence>
<organism evidence="7 8">
    <name type="scientific">Dokdonella soli</name>
    <dbReference type="NCBI Taxonomy" id="529810"/>
    <lineage>
        <taxon>Bacteria</taxon>
        <taxon>Pseudomonadati</taxon>
        <taxon>Pseudomonadota</taxon>
        <taxon>Gammaproteobacteria</taxon>
        <taxon>Lysobacterales</taxon>
        <taxon>Rhodanobacteraceae</taxon>
        <taxon>Dokdonella</taxon>
    </lineage>
</organism>
<evidence type="ECO:0000256" key="1">
    <source>
        <dbReference type="ARBA" id="ARBA00007749"/>
    </source>
</evidence>
<dbReference type="InterPro" id="IPR051013">
    <property type="entry name" value="MBL_superfamily_lactonases"/>
</dbReference>
<dbReference type="InterPro" id="IPR036866">
    <property type="entry name" value="RibonucZ/Hydroxyglut_hydro"/>
</dbReference>
<comment type="caution">
    <text evidence="7">The sequence shown here is derived from an EMBL/GenBank/DDBJ whole genome shotgun (WGS) entry which is preliminary data.</text>
</comment>
<feature type="domain" description="Metallo-beta-lactamase" evidence="6">
    <location>
        <begin position="68"/>
        <end position="272"/>
    </location>
</feature>
<keyword evidence="5" id="KW-0732">Signal</keyword>
<dbReference type="SUPFAM" id="SSF56281">
    <property type="entry name" value="Metallo-hydrolase/oxidoreductase"/>
    <property type="match status" value="1"/>
</dbReference>
<evidence type="ECO:0000256" key="5">
    <source>
        <dbReference type="SAM" id="SignalP"/>
    </source>
</evidence>
<dbReference type="SMART" id="SM00849">
    <property type="entry name" value="Lactamase_B"/>
    <property type="match status" value="1"/>
</dbReference>
<evidence type="ECO:0000313" key="7">
    <source>
        <dbReference type="EMBL" id="GAA0723954.1"/>
    </source>
</evidence>